<dbReference type="InterPro" id="IPR037225">
    <property type="entry name" value="Nuo51_FMN-bd_sf"/>
</dbReference>
<comment type="subunit">
    <text evidence="8">The complex is composed of six subunits: RnfA, RnfB, RnfC, RnfD, RnfE and RnfG.</text>
</comment>
<dbReference type="GO" id="GO:0009055">
    <property type="term" value="F:electron transfer activity"/>
    <property type="evidence" value="ECO:0007669"/>
    <property type="project" value="InterPro"/>
</dbReference>
<comment type="similarity">
    <text evidence="8">Belongs to the 4Fe4S bacterial-type ferredoxin family. RnfC subfamily.</text>
</comment>
<evidence type="ECO:0000256" key="2">
    <source>
        <dbReference type="ARBA" id="ARBA00022485"/>
    </source>
</evidence>
<dbReference type="Pfam" id="PF13375">
    <property type="entry name" value="RnfC_N"/>
    <property type="match status" value="1"/>
</dbReference>
<feature type="binding site" evidence="8">
    <location>
        <position position="367"/>
    </location>
    <ligand>
        <name>[4Fe-4S] cluster</name>
        <dbReference type="ChEBI" id="CHEBI:49883"/>
        <label>1</label>
    </ligand>
</feature>
<evidence type="ECO:0000256" key="5">
    <source>
        <dbReference type="ARBA" id="ARBA00022982"/>
    </source>
</evidence>
<dbReference type="InterPro" id="IPR019554">
    <property type="entry name" value="Soluble_ligand-bd"/>
</dbReference>
<keyword evidence="8" id="KW-0472">Membrane</keyword>
<evidence type="ECO:0000256" key="1">
    <source>
        <dbReference type="ARBA" id="ARBA00022448"/>
    </source>
</evidence>
<dbReference type="Gene3D" id="3.10.20.600">
    <property type="match status" value="1"/>
</dbReference>
<dbReference type="PROSITE" id="PS00198">
    <property type="entry name" value="4FE4S_FER_1"/>
    <property type="match status" value="2"/>
</dbReference>
<dbReference type="HAMAP" id="MF_00461">
    <property type="entry name" value="RsxC_RnfC"/>
    <property type="match status" value="1"/>
</dbReference>
<evidence type="ECO:0000313" key="10">
    <source>
        <dbReference type="EMBL" id="SHM46956.1"/>
    </source>
</evidence>
<keyword evidence="4 8" id="KW-0677">Repeat</keyword>
<feature type="binding site" evidence="8">
    <location>
        <position position="406"/>
    </location>
    <ligand>
        <name>[4Fe-4S] cluster</name>
        <dbReference type="ChEBI" id="CHEBI:49883"/>
        <label>2</label>
    </ligand>
</feature>
<dbReference type="SUPFAM" id="SSF46548">
    <property type="entry name" value="alpha-helical ferredoxin"/>
    <property type="match status" value="1"/>
</dbReference>
<organism evidence="10 11">
    <name type="scientific">Anaerosporobacter mobilis DSM 15930</name>
    <dbReference type="NCBI Taxonomy" id="1120996"/>
    <lineage>
        <taxon>Bacteria</taxon>
        <taxon>Bacillati</taxon>
        <taxon>Bacillota</taxon>
        <taxon>Clostridia</taxon>
        <taxon>Lachnospirales</taxon>
        <taxon>Lachnospiraceae</taxon>
        <taxon>Anaerosporobacter</taxon>
    </lineage>
</organism>
<keyword evidence="8" id="KW-1003">Cell membrane</keyword>
<feature type="binding site" evidence="8">
    <location>
        <position position="416"/>
    </location>
    <ligand>
        <name>[4Fe-4S] cluster</name>
        <dbReference type="ChEBI" id="CHEBI:49883"/>
        <label>1</label>
    </ligand>
</feature>
<dbReference type="Pfam" id="PF01512">
    <property type="entry name" value="Complex1_51K"/>
    <property type="match status" value="1"/>
</dbReference>
<keyword evidence="3 8" id="KW-0479">Metal-binding</keyword>
<dbReference type="InterPro" id="IPR011538">
    <property type="entry name" value="Nuo51_FMN-bd"/>
</dbReference>
<keyword evidence="1 8" id="KW-0813">Transport</keyword>
<evidence type="ECO:0000313" key="11">
    <source>
        <dbReference type="Proteomes" id="UP000184038"/>
    </source>
</evidence>
<feature type="domain" description="4Fe-4S ferredoxin-type" evidence="9">
    <location>
        <begin position="397"/>
        <end position="427"/>
    </location>
</feature>
<feature type="binding site" evidence="8">
    <location>
        <position position="377"/>
    </location>
    <ligand>
        <name>[4Fe-4S] cluster</name>
        <dbReference type="ChEBI" id="CHEBI:49883"/>
        <label>2</label>
    </ligand>
</feature>
<dbReference type="STRING" id="1120996.SAMN02746066_02090"/>
<feature type="binding site" evidence="8">
    <location>
        <position position="373"/>
    </location>
    <ligand>
        <name>[4Fe-4S] cluster</name>
        <dbReference type="ChEBI" id="CHEBI:49883"/>
        <label>1</label>
    </ligand>
</feature>
<dbReference type="AlphaFoldDB" id="A0A1M7J1R8"/>
<feature type="binding site" evidence="8">
    <location>
        <position position="409"/>
    </location>
    <ligand>
        <name>[4Fe-4S] cluster</name>
        <dbReference type="ChEBI" id="CHEBI:49883"/>
        <label>2</label>
    </ligand>
</feature>
<keyword evidence="6 8" id="KW-0408">Iron</keyword>
<reference evidence="10 11" key="1">
    <citation type="submission" date="2016-11" db="EMBL/GenBank/DDBJ databases">
        <authorList>
            <person name="Jaros S."/>
            <person name="Januszkiewicz K."/>
            <person name="Wedrychowicz H."/>
        </authorList>
    </citation>
    <scope>NUCLEOTIDE SEQUENCE [LARGE SCALE GENOMIC DNA]</scope>
    <source>
        <strain evidence="10 11">DSM 15930</strain>
    </source>
</reference>
<dbReference type="GO" id="GO:0005886">
    <property type="term" value="C:plasma membrane"/>
    <property type="evidence" value="ECO:0007669"/>
    <property type="project" value="UniProtKB-SubCell"/>
</dbReference>
<keyword evidence="2 8" id="KW-0004">4Fe-4S</keyword>
<dbReference type="PANTHER" id="PTHR43034:SF2">
    <property type="entry name" value="ION-TRANSLOCATING OXIDOREDUCTASE COMPLEX SUBUNIT C"/>
    <property type="match status" value="1"/>
</dbReference>
<dbReference type="InterPro" id="IPR026902">
    <property type="entry name" value="RnfC_N"/>
</dbReference>
<dbReference type="GO" id="GO:0046872">
    <property type="term" value="F:metal ion binding"/>
    <property type="evidence" value="ECO:0007669"/>
    <property type="project" value="UniProtKB-KW"/>
</dbReference>
<evidence type="ECO:0000256" key="7">
    <source>
        <dbReference type="ARBA" id="ARBA00023014"/>
    </source>
</evidence>
<feature type="binding site" evidence="8">
    <location>
        <position position="370"/>
    </location>
    <ligand>
        <name>[4Fe-4S] cluster</name>
        <dbReference type="ChEBI" id="CHEBI:49883"/>
        <label>1</label>
    </ligand>
</feature>
<evidence type="ECO:0000256" key="4">
    <source>
        <dbReference type="ARBA" id="ARBA00022737"/>
    </source>
</evidence>
<dbReference type="GO" id="GO:0051539">
    <property type="term" value="F:4 iron, 4 sulfur cluster binding"/>
    <property type="evidence" value="ECO:0007669"/>
    <property type="project" value="UniProtKB-KW"/>
</dbReference>
<proteinExistence type="inferred from homology"/>
<name>A0A1M7J1R8_9FIRM</name>
<keyword evidence="8" id="KW-1278">Translocase</keyword>
<evidence type="ECO:0000256" key="6">
    <source>
        <dbReference type="ARBA" id="ARBA00023004"/>
    </source>
</evidence>
<protein>
    <recommendedName>
        <fullName evidence="8">Ion-translocating oxidoreductase complex subunit C</fullName>
        <ecNumber evidence="8">7.-.-.-</ecNumber>
    </recommendedName>
    <alternativeName>
        <fullName evidence="8">Rnf electron transport complex subunit C</fullName>
    </alternativeName>
</protein>
<dbReference type="Pfam" id="PF12838">
    <property type="entry name" value="Fer4_7"/>
    <property type="match status" value="1"/>
</dbReference>
<dbReference type="InterPro" id="IPR017900">
    <property type="entry name" value="4Fe4S_Fe_S_CS"/>
</dbReference>
<dbReference type="Pfam" id="PF10531">
    <property type="entry name" value="SLBB"/>
    <property type="match status" value="1"/>
</dbReference>
<dbReference type="NCBIfam" id="TIGR01945">
    <property type="entry name" value="rnfC"/>
    <property type="match status" value="1"/>
</dbReference>
<evidence type="ECO:0000259" key="9">
    <source>
        <dbReference type="PROSITE" id="PS51379"/>
    </source>
</evidence>
<dbReference type="InterPro" id="IPR017896">
    <property type="entry name" value="4Fe4S_Fe-S-bd"/>
</dbReference>
<evidence type="ECO:0000256" key="3">
    <source>
        <dbReference type="ARBA" id="ARBA00022723"/>
    </source>
</evidence>
<feature type="domain" description="4Fe-4S ferredoxin-type" evidence="9">
    <location>
        <begin position="358"/>
        <end position="387"/>
    </location>
</feature>
<comment type="subcellular location">
    <subcellularLocation>
        <location evidence="8">Cell membrane</location>
        <topology evidence="8">Peripheral membrane protein</topology>
    </subcellularLocation>
</comment>
<comment type="function">
    <text evidence="8">Part of a membrane-bound complex that couples electron transfer with translocation of ions across the membrane.</text>
</comment>
<dbReference type="Gene3D" id="3.30.70.20">
    <property type="match status" value="1"/>
</dbReference>
<dbReference type="OrthoDB" id="9767754at2"/>
<dbReference type="Gene3D" id="3.40.50.11540">
    <property type="entry name" value="NADH-ubiquinone oxidoreductase 51kDa subunit"/>
    <property type="match status" value="1"/>
</dbReference>
<comment type="cofactor">
    <cofactor evidence="8">
        <name>[4Fe-4S] cluster</name>
        <dbReference type="ChEBI" id="CHEBI:49883"/>
    </cofactor>
    <text evidence="8">Binds 2 [4Fe-4S] clusters per subunit.</text>
</comment>
<accession>A0A1M7J1R8</accession>
<dbReference type="NCBIfam" id="NF003454">
    <property type="entry name" value="PRK05035.1"/>
    <property type="match status" value="1"/>
</dbReference>
<dbReference type="Proteomes" id="UP000184038">
    <property type="component" value="Unassembled WGS sequence"/>
</dbReference>
<dbReference type="EC" id="7.-.-.-" evidence="8"/>
<dbReference type="InterPro" id="IPR010208">
    <property type="entry name" value="Ion_transpt_RnfC/RsxC"/>
</dbReference>
<keyword evidence="11" id="KW-1185">Reference proteome</keyword>
<dbReference type="PANTHER" id="PTHR43034">
    <property type="entry name" value="ION-TRANSLOCATING OXIDOREDUCTASE COMPLEX SUBUNIT C"/>
    <property type="match status" value="1"/>
</dbReference>
<keyword evidence="7 8" id="KW-0411">Iron-sulfur</keyword>
<dbReference type="GO" id="GO:0022900">
    <property type="term" value="P:electron transport chain"/>
    <property type="evidence" value="ECO:0007669"/>
    <property type="project" value="UniProtKB-UniRule"/>
</dbReference>
<dbReference type="PROSITE" id="PS51379">
    <property type="entry name" value="4FE4S_FER_2"/>
    <property type="match status" value="2"/>
</dbReference>
<sequence length="439" mass="48078">MSLSTFKGGIHPYEGKELSKDKPVKVVLPKGELVYPMSQHIGAPAKPVVAVGDRVLAGQIIGEAQGYVSVNVIASVSGTVKAIEKRLVVSGNKETVIVVKNDDKYESIQSIGHKRDYTTLSKEEIRSIVKDAGLVGMGGAGFPTHVKITPKDDSKIDYVIVNGAECEPYLTSDYRMMMEETSKIVEGLKVILALFENAKGIIAVEDNKPEAIKKLEELVKDEEKIQVKVLKTKFPQGAERQLIYMSTGRKINSTMLPADVGCVVNNIDTCISIYMAVCESTPLMRRIITVTGDAIKDPCNVNVKTGTNYRELVEAVGGFVAKPEKIVSGGPMMGIALFSLDIPVTKTSSALLCMTKDEVAEQEPTACIRCGRCVQACPSKLIPQKMLEYAEHFDEEGFVKMNGMECYECGCCTYVCPAKRRLTQAFKQTRRSVLDSRKK</sequence>
<dbReference type="RefSeq" id="WP_073287202.1">
    <property type="nucleotide sequence ID" value="NZ_FRCP01000010.1"/>
</dbReference>
<evidence type="ECO:0000256" key="8">
    <source>
        <dbReference type="HAMAP-Rule" id="MF_00461"/>
    </source>
</evidence>
<dbReference type="EMBL" id="FRCP01000010">
    <property type="protein sequence ID" value="SHM46956.1"/>
    <property type="molecule type" value="Genomic_DNA"/>
</dbReference>
<dbReference type="SUPFAM" id="SSF142019">
    <property type="entry name" value="Nqo1 FMN-binding domain-like"/>
    <property type="match status" value="1"/>
</dbReference>
<keyword evidence="5 8" id="KW-0249">Electron transport</keyword>
<feature type="binding site" evidence="8">
    <location>
        <position position="412"/>
    </location>
    <ligand>
        <name>[4Fe-4S] cluster</name>
        <dbReference type="ChEBI" id="CHEBI:49883"/>
        <label>2</label>
    </ligand>
</feature>
<gene>
    <name evidence="8" type="primary">rnfC</name>
    <name evidence="10" type="ORF">SAMN02746066_02090</name>
</gene>